<accession>A0A9P3LD07</accession>
<feature type="chain" id="PRO_5040151412" description="Secreted protein" evidence="2">
    <location>
        <begin position="28"/>
        <end position="101"/>
    </location>
</feature>
<evidence type="ECO:0000313" key="3">
    <source>
        <dbReference type="EMBL" id="GJE89833.1"/>
    </source>
</evidence>
<name>A0A9P3LD07_9APHY</name>
<keyword evidence="2" id="KW-0732">Signal</keyword>
<feature type="signal peptide" evidence="2">
    <location>
        <begin position="1"/>
        <end position="27"/>
    </location>
</feature>
<evidence type="ECO:0000256" key="1">
    <source>
        <dbReference type="SAM" id="MobiDB-lite"/>
    </source>
</evidence>
<sequence length="101" mass="10942">MSGSPGGRLLFTGTLFTFFADLASVLAPQHASATAVDGDRLIVAPQPWRTAARPRRHIPCQPERCRRLCLTCASVNRHDPTSAHEASRQDSRAETGSEGSR</sequence>
<keyword evidence="4" id="KW-1185">Reference proteome</keyword>
<evidence type="ECO:0008006" key="5">
    <source>
        <dbReference type="Google" id="ProtNLM"/>
    </source>
</evidence>
<dbReference type="AlphaFoldDB" id="A0A9P3LD07"/>
<feature type="region of interest" description="Disordered" evidence="1">
    <location>
        <begin position="78"/>
        <end position="101"/>
    </location>
</feature>
<evidence type="ECO:0000313" key="4">
    <source>
        <dbReference type="Proteomes" id="UP000703269"/>
    </source>
</evidence>
<evidence type="ECO:0000256" key="2">
    <source>
        <dbReference type="SAM" id="SignalP"/>
    </source>
</evidence>
<reference evidence="3 4" key="1">
    <citation type="submission" date="2021-08" db="EMBL/GenBank/DDBJ databases">
        <title>Draft Genome Sequence of Phanerochaete sordida strain YK-624.</title>
        <authorList>
            <person name="Mori T."/>
            <person name="Dohra H."/>
            <person name="Suzuki T."/>
            <person name="Kawagishi H."/>
            <person name="Hirai H."/>
        </authorList>
    </citation>
    <scope>NUCLEOTIDE SEQUENCE [LARGE SCALE GENOMIC DNA]</scope>
    <source>
        <strain evidence="3 4">YK-624</strain>
    </source>
</reference>
<protein>
    <recommendedName>
        <fullName evidence="5">Secreted protein</fullName>
    </recommendedName>
</protein>
<dbReference type="EMBL" id="BPQB01000014">
    <property type="protein sequence ID" value="GJE89833.1"/>
    <property type="molecule type" value="Genomic_DNA"/>
</dbReference>
<proteinExistence type="predicted"/>
<dbReference type="Proteomes" id="UP000703269">
    <property type="component" value="Unassembled WGS sequence"/>
</dbReference>
<organism evidence="3 4">
    <name type="scientific">Phanerochaete sordida</name>
    <dbReference type="NCBI Taxonomy" id="48140"/>
    <lineage>
        <taxon>Eukaryota</taxon>
        <taxon>Fungi</taxon>
        <taxon>Dikarya</taxon>
        <taxon>Basidiomycota</taxon>
        <taxon>Agaricomycotina</taxon>
        <taxon>Agaricomycetes</taxon>
        <taxon>Polyporales</taxon>
        <taxon>Phanerochaetaceae</taxon>
        <taxon>Phanerochaete</taxon>
    </lineage>
</organism>
<gene>
    <name evidence="3" type="ORF">PsYK624_059420</name>
</gene>
<comment type="caution">
    <text evidence="3">The sequence shown here is derived from an EMBL/GenBank/DDBJ whole genome shotgun (WGS) entry which is preliminary data.</text>
</comment>